<reference evidence="1" key="2">
    <citation type="submission" date="2018-07" db="EMBL/GenBank/DDBJ databases">
        <authorList>
            <person name="Ashton P.M."/>
            <person name="Dallman T."/>
            <person name="Nair S."/>
            <person name="De Pinna E."/>
            <person name="Peters T."/>
            <person name="Grant K."/>
        </authorList>
    </citation>
    <scope>NUCLEOTIDE SEQUENCE [LARGE SCALE GENOMIC DNA]</scope>
    <source>
        <strain evidence="1">475813</strain>
    </source>
</reference>
<name>A0A379S3U9_SALER</name>
<dbReference type="EMBL" id="AAMGFJ010000001">
    <property type="protein sequence ID" value="EDH0568864.1"/>
    <property type="molecule type" value="Genomic_DNA"/>
</dbReference>
<evidence type="ECO:0000313" key="4">
    <source>
        <dbReference type="Proteomes" id="UP000254124"/>
    </source>
</evidence>
<gene>
    <name evidence="2" type="ORF">AHX45_01080</name>
    <name evidence="1" type="ORF">DSQ81_05775</name>
    <name evidence="3" type="ORF">NCTC7295_02396</name>
</gene>
<reference evidence="2" key="3">
    <citation type="submission" date="2018-07" db="EMBL/GenBank/DDBJ databases">
        <authorList>
            <consortium name="GenomeTrakr network: Whole genome sequencing for foodborne pathogen traceback"/>
        </authorList>
    </citation>
    <scope>NUCLEOTIDE SEQUENCE</scope>
    <source>
        <strain evidence="2">FDA00001204</strain>
    </source>
</reference>
<reference evidence="3 4" key="1">
    <citation type="submission" date="2018-06" db="EMBL/GenBank/DDBJ databases">
        <authorList>
            <consortium name="Pathogen Informatics"/>
            <person name="Doyle S."/>
        </authorList>
    </citation>
    <scope>NUCLEOTIDE SEQUENCE [LARGE SCALE GENOMIC DNA]</scope>
    <source>
        <strain evidence="3 4">NCTC7295</strain>
    </source>
</reference>
<evidence type="ECO:0000313" key="3">
    <source>
        <dbReference type="EMBL" id="SUG14750.1"/>
    </source>
</evidence>
<dbReference type="Proteomes" id="UP000254124">
    <property type="component" value="Unassembled WGS sequence"/>
</dbReference>
<dbReference type="EMBL" id="UGWZ01000001">
    <property type="protein sequence ID" value="SUG14750.1"/>
    <property type="molecule type" value="Genomic_DNA"/>
</dbReference>
<dbReference type="Proteomes" id="UP000839688">
    <property type="component" value="Unassembled WGS sequence"/>
</dbReference>
<evidence type="ECO:0000313" key="1">
    <source>
        <dbReference type="EMBL" id="ECI4935340.1"/>
    </source>
</evidence>
<dbReference type="EMBL" id="AAIVIG010000006">
    <property type="protein sequence ID" value="ECI4935340.1"/>
    <property type="molecule type" value="Genomic_DNA"/>
</dbReference>
<protein>
    <submittedName>
        <fullName evidence="3">Uncharacterized protein</fullName>
    </submittedName>
</protein>
<organism evidence="3 4">
    <name type="scientific">Salmonella enterica subsp. arizonae</name>
    <dbReference type="NCBI Taxonomy" id="59203"/>
    <lineage>
        <taxon>Bacteria</taxon>
        <taxon>Pseudomonadati</taxon>
        <taxon>Pseudomonadota</taxon>
        <taxon>Gammaproteobacteria</taxon>
        <taxon>Enterobacterales</taxon>
        <taxon>Enterobacteriaceae</taxon>
        <taxon>Salmonella</taxon>
    </lineage>
</organism>
<evidence type="ECO:0000313" key="2">
    <source>
        <dbReference type="EMBL" id="EDH0568864.1"/>
    </source>
</evidence>
<dbReference type="AlphaFoldDB" id="A0A379S3U9"/>
<accession>A0A379S3U9</accession>
<proteinExistence type="predicted"/>
<sequence>MLIPFSNCMVAGMETTFSELKAKHLKLLETQWQLREKLQDKAGELLREYAESLSLPADTWTDSLGKIHPYVDIGTWSGPGKFEPVPLARLQMDDNYSLNFVIATTLDDTPMTGGYRHGVNVTLRYEKYQLYASVGSGDDVVIIPVSSKPGGFFETCAAIKQLINIAIERATPAGIPVE</sequence>